<dbReference type="GO" id="GO:0019901">
    <property type="term" value="F:protein kinase binding"/>
    <property type="evidence" value="ECO:0007669"/>
    <property type="project" value="InterPro"/>
</dbReference>
<evidence type="ECO:0000313" key="2">
    <source>
        <dbReference type="EMBL" id="KAJ5084273.1"/>
    </source>
</evidence>
<dbReference type="SUPFAM" id="SSF47954">
    <property type="entry name" value="Cyclin-like"/>
    <property type="match status" value="1"/>
</dbReference>
<evidence type="ECO:0000256" key="1">
    <source>
        <dbReference type="SAM" id="MobiDB-lite"/>
    </source>
</evidence>
<dbReference type="Proteomes" id="UP001141434">
    <property type="component" value="Unassembled WGS sequence"/>
</dbReference>
<gene>
    <name evidence="2" type="ORF">NUU61_008852</name>
</gene>
<evidence type="ECO:0008006" key="4">
    <source>
        <dbReference type="Google" id="ProtNLM"/>
    </source>
</evidence>
<name>A0A9W9ELX2_9EURO</name>
<sequence>MVAVMTQIEGSLPGARSPHAPLKLGSPDRETDQTGVSSLFKEAAEVFDITPEIALQMLCSNVENLNAQFANLDESSSHSSTPVGSEVQPEGGLSINPVGLHCRDPDDSGQTREDAFQLALLSRKFLSKKVPPIPLKDYLQRLHRYCPMSTGVFLATSLYITKMVLVEKVLHVTPKNMHRLVLSGLLVATKALEDISYPHSRIAKVGGVSELELSKLEISFCFLANFELRVDVQMLADEAKLQSRADSAPENQSH</sequence>
<comment type="caution">
    <text evidence="2">The sequence shown here is derived from an EMBL/GenBank/DDBJ whole genome shotgun (WGS) entry which is preliminary data.</text>
</comment>
<dbReference type="PANTHER" id="PTHR15615">
    <property type="match status" value="1"/>
</dbReference>
<reference evidence="2" key="2">
    <citation type="journal article" date="2023" name="IMA Fungus">
        <title>Comparative genomic study of the Penicillium genus elucidates a diverse pangenome and 15 lateral gene transfer events.</title>
        <authorList>
            <person name="Petersen C."/>
            <person name="Sorensen T."/>
            <person name="Nielsen M.R."/>
            <person name="Sondergaard T.E."/>
            <person name="Sorensen J.L."/>
            <person name="Fitzpatrick D.A."/>
            <person name="Frisvad J.C."/>
            <person name="Nielsen K.L."/>
        </authorList>
    </citation>
    <scope>NUCLEOTIDE SEQUENCE</scope>
    <source>
        <strain evidence="2">IBT 34128</strain>
    </source>
</reference>
<proteinExistence type="predicted"/>
<dbReference type="PANTHER" id="PTHR15615:SF32">
    <property type="entry name" value="PROTEIN KINASE COMPLEX COMPONENT, PUTATIVE (AFU_ORTHOLOGUE AFUA_2G07660)-RELATED"/>
    <property type="match status" value="1"/>
</dbReference>
<dbReference type="GO" id="GO:0016538">
    <property type="term" value="F:cyclin-dependent protein serine/threonine kinase regulator activity"/>
    <property type="evidence" value="ECO:0007669"/>
    <property type="project" value="TreeGrafter"/>
</dbReference>
<reference evidence="2" key="1">
    <citation type="submission" date="2022-11" db="EMBL/GenBank/DDBJ databases">
        <authorList>
            <person name="Petersen C."/>
        </authorList>
    </citation>
    <scope>NUCLEOTIDE SEQUENCE</scope>
    <source>
        <strain evidence="2">IBT 34128</strain>
    </source>
</reference>
<dbReference type="GO" id="GO:0000307">
    <property type="term" value="C:cyclin-dependent protein kinase holoenzyme complex"/>
    <property type="evidence" value="ECO:0007669"/>
    <property type="project" value="TreeGrafter"/>
</dbReference>
<protein>
    <recommendedName>
        <fullName evidence="4">Cyclin</fullName>
    </recommendedName>
</protein>
<dbReference type="OrthoDB" id="5304883at2759"/>
<dbReference type="GeneID" id="81398546"/>
<dbReference type="Pfam" id="PF08613">
    <property type="entry name" value="Cyclin"/>
    <property type="match status" value="1"/>
</dbReference>
<dbReference type="AlphaFoldDB" id="A0A9W9ELX2"/>
<accession>A0A9W9ELX2</accession>
<feature type="region of interest" description="Disordered" evidence="1">
    <location>
        <begin position="1"/>
        <end position="34"/>
    </location>
</feature>
<dbReference type="GO" id="GO:0005634">
    <property type="term" value="C:nucleus"/>
    <property type="evidence" value="ECO:0007669"/>
    <property type="project" value="TreeGrafter"/>
</dbReference>
<evidence type="ECO:0000313" key="3">
    <source>
        <dbReference type="Proteomes" id="UP001141434"/>
    </source>
</evidence>
<dbReference type="RefSeq" id="XP_056507670.1">
    <property type="nucleotide sequence ID" value="XM_056659377.1"/>
</dbReference>
<dbReference type="CDD" id="cd20558">
    <property type="entry name" value="CYCLIN_ScPCL7-like"/>
    <property type="match status" value="1"/>
</dbReference>
<dbReference type="InterPro" id="IPR013922">
    <property type="entry name" value="Cyclin_PHO80-like"/>
</dbReference>
<dbReference type="Gene3D" id="1.10.472.10">
    <property type="entry name" value="Cyclin-like"/>
    <property type="match status" value="1"/>
</dbReference>
<organism evidence="2 3">
    <name type="scientific">Penicillium alfredii</name>
    <dbReference type="NCBI Taxonomy" id="1506179"/>
    <lineage>
        <taxon>Eukaryota</taxon>
        <taxon>Fungi</taxon>
        <taxon>Dikarya</taxon>
        <taxon>Ascomycota</taxon>
        <taxon>Pezizomycotina</taxon>
        <taxon>Eurotiomycetes</taxon>
        <taxon>Eurotiomycetidae</taxon>
        <taxon>Eurotiales</taxon>
        <taxon>Aspergillaceae</taxon>
        <taxon>Penicillium</taxon>
    </lineage>
</organism>
<dbReference type="EMBL" id="JAPMSZ010000011">
    <property type="protein sequence ID" value="KAJ5084273.1"/>
    <property type="molecule type" value="Genomic_DNA"/>
</dbReference>
<dbReference type="InterPro" id="IPR036915">
    <property type="entry name" value="Cyclin-like_sf"/>
</dbReference>
<keyword evidence="3" id="KW-1185">Reference proteome</keyword>